<dbReference type="EMBL" id="CP147404">
    <property type="protein sequence ID" value="WXB94183.1"/>
    <property type="molecule type" value="Genomic_DNA"/>
</dbReference>
<dbReference type="InterPro" id="IPR036249">
    <property type="entry name" value="Thioredoxin-like_sf"/>
</dbReference>
<dbReference type="InterPro" id="IPR002109">
    <property type="entry name" value="Glutaredoxin"/>
</dbReference>
<protein>
    <submittedName>
        <fullName evidence="2">Glutaredoxin family protein</fullName>
    </submittedName>
</protein>
<dbReference type="SUPFAM" id="SSF52833">
    <property type="entry name" value="Thioredoxin-like"/>
    <property type="match status" value="1"/>
</dbReference>
<feature type="domain" description="Glutaredoxin" evidence="1">
    <location>
        <begin position="4"/>
        <end position="63"/>
    </location>
</feature>
<dbReference type="PROSITE" id="PS51354">
    <property type="entry name" value="GLUTAREDOXIN_2"/>
    <property type="match status" value="1"/>
</dbReference>
<dbReference type="PANTHER" id="PTHR34386">
    <property type="entry name" value="GLUTAREDOXIN"/>
    <property type="match status" value="1"/>
</dbReference>
<evidence type="ECO:0000313" key="3">
    <source>
        <dbReference type="Proteomes" id="UP001387364"/>
    </source>
</evidence>
<dbReference type="PANTHER" id="PTHR34386:SF1">
    <property type="entry name" value="GLUTAREDOXIN-LIKE PROTEIN NRDH"/>
    <property type="match status" value="1"/>
</dbReference>
<dbReference type="Gene3D" id="3.40.30.10">
    <property type="entry name" value="Glutaredoxin"/>
    <property type="match status" value="1"/>
</dbReference>
<keyword evidence="3" id="KW-1185">Reference proteome</keyword>
<proteinExistence type="predicted"/>
<name>A0ABZ2N8W4_9BACI</name>
<reference evidence="2 3" key="1">
    <citation type="submission" date="2024-02" db="EMBL/GenBank/DDBJ databases">
        <title>Seven novel Bacillus-like species.</title>
        <authorList>
            <person name="Liu G."/>
        </authorList>
    </citation>
    <scope>NUCLEOTIDE SEQUENCE [LARGE SCALE GENOMIC DNA]</scope>
    <source>
        <strain evidence="2 3">FJAT-52991</strain>
    </source>
</reference>
<organism evidence="2 3">
    <name type="scientific">Bacillus kandeliae</name>
    <dbReference type="NCBI Taxonomy" id="3129297"/>
    <lineage>
        <taxon>Bacteria</taxon>
        <taxon>Bacillati</taxon>
        <taxon>Bacillota</taxon>
        <taxon>Bacilli</taxon>
        <taxon>Bacillales</taxon>
        <taxon>Bacillaceae</taxon>
        <taxon>Bacillus</taxon>
    </lineage>
</organism>
<accession>A0ABZ2N8W4</accession>
<dbReference type="InterPro" id="IPR051548">
    <property type="entry name" value="Grx-like_ET"/>
</dbReference>
<dbReference type="RefSeq" id="WP_338753819.1">
    <property type="nucleotide sequence ID" value="NZ_CP147404.1"/>
</dbReference>
<dbReference type="Proteomes" id="UP001387364">
    <property type="component" value="Chromosome"/>
</dbReference>
<evidence type="ECO:0000313" key="2">
    <source>
        <dbReference type="EMBL" id="WXB94183.1"/>
    </source>
</evidence>
<sequence>MTSIILYTQPECPPCNIIKLFLNDRGVRYEERNIASVSAFKEELQTKWESLSTPTIIVENEVVRGFNIERLTELLDKHNL</sequence>
<dbReference type="Pfam" id="PF00462">
    <property type="entry name" value="Glutaredoxin"/>
    <property type="match status" value="1"/>
</dbReference>
<gene>
    <name evidence="2" type="ORF">WDJ61_06020</name>
</gene>
<dbReference type="CDD" id="cd02976">
    <property type="entry name" value="NrdH"/>
    <property type="match status" value="1"/>
</dbReference>
<evidence type="ECO:0000259" key="1">
    <source>
        <dbReference type="Pfam" id="PF00462"/>
    </source>
</evidence>